<sequence>MRFVLCVACISILLGCKSGQSGTVESVNTVESGDDTLAGDWVRSCSPVDDTITEEVLSDAGMLPLWWVEQLEITSQGFSVVRTLYADDACSTPFTNPDDEPVVLMCEGSERETYLVQDTYDVTSLIHTDSSGIPDIPGTCDLPSEPALNVFPSGDVLYRAYYTDDLNGDPPDLVVNFNEEFERLE</sequence>
<organism evidence="1 2">
    <name type="scientific">Marinobacter salarius</name>
    <dbReference type="NCBI Taxonomy" id="1420917"/>
    <lineage>
        <taxon>Bacteria</taxon>
        <taxon>Pseudomonadati</taxon>
        <taxon>Pseudomonadota</taxon>
        <taxon>Gammaproteobacteria</taxon>
        <taxon>Pseudomonadales</taxon>
        <taxon>Marinobacteraceae</taxon>
        <taxon>Marinobacter</taxon>
    </lineage>
</organism>
<evidence type="ECO:0008006" key="3">
    <source>
        <dbReference type="Google" id="ProtNLM"/>
    </source>
</evidence>
<name>A0A1W6K4N8_9GAMM</name>
<dbReference type="PROSITE" id="PS51257">
    <property type="entry name" value="PROKAR_LIPOPROTEIN"/>
    <property type="match status" value="1"/>
</dbReference>
<reference evidence="1 2" key="1">
    <citation type="submission" date="2017-04" db="EMBL/GenBank/DDBJ databases">
        <title>Genome Sequence of Marinobacter salarius strain SMR5 Isolated from a culture of the Diatom Skeletonema marinoi.</title>
        <authorList>
            <person name="Topel M."/>
            <person name="Pinder M.I.M."/>
            <person name="Johansson O.N."/>
            <person name="Kourtchenko O."/>
            <person name="Godhe A."/>
            <person name="Clarke A.K."/>
        </authorList>
    </citation>
    <scope>NUCLEOTIDE SEQUENCE [LARGE SCALE GENOMIC DNA]</scope>
    <source>
        <strain evidence="1 2">SMR5</strain>
    </source>
</reference>
<evidence type="ECO:0000313" key="1">
    <source>
        <dbReference type="EMBL" id="ARM82381.1"/>
    </source>
</evidence>
<accession>A0A1W6K4N8</accession>
<dbReference type="Proteomes" id="UP000193100">
    <property type="component" value="Chromosome"/>
</dbReference>
<dbReference type="AlphaFoldDB" id="A0A1W6K4N8"/>
<evidence type="ECO:0000313" key="2">
    <source>
        <dbReference type="Proteomes" id="UP000193100"/>
    </source>
</evidence>
<dbReference type="EMBL" id="CP020931">
    <property type="protein sequence ID" value="ARM82381.1"/>
    <property type="molecule type" value="Genomic_DNA"/>
</dbReference>
<proteinExistence type="predicted"/>
<protein>
    <recommendedName>
        <fullName evidence="3">Lipoprotein</fullName>
    </recommendedName>
</protein>
<gene>
    <name evidence="1" type="ORF">MARSALSMR5_00280</name>
</gene>